<dbReference type="PANTHER" id="PTHR30212">
    <property type="entry name" value="PROTEIN YIIM"/>
    <property type="match status" value="1"/>
</dbReference>
<dbReference type="EMBL" id="BAFN01000001">
    <property type="protein sequence ID" value="GAN34301.1"/>
    <property type="molecule type" value="Genomic_DNA"/>
</dbReference>
<dbReference type="PANTHER" id="PTHR30212:SF2">
    <property type="entry name" value="PROTEIN YIIM"/>
    <property type="match status" value="1"/>
</dbReference>
<dbReference type="PROSITE" id="PS51340">
    <property type="entry name" value="MOSC"/>
    <property type="match status" value="1"/>
</dbReference>
<evidence type="ECO:0000259" key="1">
    <source>
        <dbReference type="PROSITE" id="PS51340"/>
    </source>
</evidence>
<evidence type="ECO:0000313" key="3">
    <source>
        <dbReference type="Proteomes" id="UP000032309"/>
    </source>
</evidence>
<organism evidence="2 3">
    <name type="scientific">Candidatus Brocadia sinica JPN1</name>
    <dbReference type="NCBI Taxonomy" id="1197129"/>
    <lineage>
        <taxon>Bacteria</taxon>
        <taxon>Pseudomonadati</taxon>
        <taxon>Planctomycetota</taxon>
        <taxon>Candidatus Brocadiia</taxon>
        <taxon>Candidatus Brocadiales</taxon>
        <taxon>Candidatus Brocadiaceae</taxon>
        <taxon>Candidatus Brocadia</taxon>
    </lineage>
</organism>
<protein>
    <recommendedName>
        <fullName evidence="1">MOSC domain-containing protein</fullName>
    </recommendedName>
</protein>
<keyword evidence="3" id="KW-1185">Reference proteome</keyword>
<sequence>MSSESDLYLVTCHLHLFMKEARILSIQVGLPKTLSGTGTTGSDKKSWTTGIFKTAVCGSVWLNKLNLAGDAQADLSVHGGSHKAVNVYPSEHYPQWKQEFQIQDMPYGAFGENFTTCDLLEDEVCIGDVFQAGGAIVQVSQPRQPCWKIEQRWGVRDLATRIKQTGKTGWYFRVLQEGSVEAGNTLILRDRPFPQWTVAAAYVIMRNRRTDVTAAQALAQCPPLSPRWQQNLIFQK</sequence>
<comment type="caution">
    <text evidence="2">The sequence shown here is derived from an EMBL/GenBank/DDBJ whole genome shotgun (WGS) entry which is preliminary data.</text>
</comment>
<feature type="domain" description="MOSC" evidence="1">
    <location>
        <begin position="54"/>
        <end position="189"/>
    </location>
</feature>
<dbReference type="InterPro" id="IPR011037">
    <property type="entry name" value="Pyrv_Knase-like_insert_dom_sf"/>
</dbReference>
<reference evidence="3" key="1">
    <citation type="journal article" date="2015" name="Genome Announc.">
        <title>Draft Genome Sequence of an Anaerobic Ammonium-Oxidizing Bacterium, "Candidatus Brocadia sinica".</title>
        <authorList>
            <person name="Oshiki M."/>
            <person name="Shinyako-Hata K."/>
            <person name="Satoh H."/>
            <person name="Okabe S."/>
        </authorList>
    </citation>
    <scope>NUCLEOTIDE SEQUENCE [LARGE SCALE GENOMIC DNA]</scope>
    <source>
        <strain evidence="3">JPN1</strain>
    </source>
</reference>
<gene>
    <name evidence="2" type="ORF">BROSI_A2837</name>
</gene>
<dbReference type="SUPFAM" id="SSF50800">
    <property type="entry name" value="PK beta-barrel domain-like"/>
    <property type="match status" value="1"/>
</dbReference>
<dbReference type="Proteomes" id="UP000032309">
    <property type="component" value="Unassembled WGS sequence"/>
</dbReference>
<accession>A0ABQ0JZW1</accession>
<name>A0ABQ0JZW1_9BACT</name>
<dbReference type="InterPro" id="IPR005302">
    <property type="entry name" value="MoCF_Sase_C"/>
</dbReference>
<dbReference type="Gene3D" id="2.40.33.20">
    <property type="entry name" value="PK beta-barrel domain-like"/>
    <property type="match status" value="1"/>
</dbReference>
<dbReference type="Pfam" id="PF03473">
    <property type="entry name" value="MOSC"/>
    <property type="match status" value="1"/>
</dbReference>
<dbReference type="InterPro" id="IPR052353">
    <property type="entry name" value="Benzoxazolinone_Detox_Enz"/>
</dbReference>
<proteinExistence type="predicted"/>
<evidence type="ECO:0000313" key="2">
    <source>
        <dbReference type="EMBL" id="GAN34301.1"/>
    </source>
</evidence>